<dbReference type="RefSeq" id="WP_066327183.1">
    <property type="nucleotide sequence ID" value="NZ_CP015438.1"/>
</dbReference>
<protein>
    <submittedName>
        <fullName evidence="2">HEAT repeat family protein</fullName>
    </submittedName>
</protein>
<keyword evidence="3" id="KW-1185">Reference proteome</keyword>
<dbReference type="KEGG" id="aamy:GFC30_1326"/>
<dbReference type="EMBL" id="CP015438">
    <property type="protein sequence ID" value="ANB60867.1"/>
    <property type="molecule type" value="Genomic_DNA"/>
</dbReference>
<dbReference type="InterPro" id="IPR016024">
    <property type="entry name" value="ARM-type_fold"/>
</dbReference>
<dbReference type="SUPFAM" id="SSF48371">
    <property type="entry name" value="ARM repeat"/>
    <property type="match status" value="1"/>
</dbReference>
<evidence type="ECO:0000256" key="1">
    <source>
        <dbReference type="SAM" id="Phobius"/>
    </source>
</evidence>
<dbReference type="Gene3D" id="1.25.10.10">
    <property type="entry name" value="Leucine-rich Repeat Variant"/>
    <property type="match status" value="1"/>
</dbReference>
<dbReference type="Pfam" id="PF13646">
    <property type="entry name" value="HEAT_2"/>
    <property type="match status" value="1"/>
</dbReference>
<keyword evidence="1" id="KW-0472">Membrane</keyword>
<evidence type="ECO:0000313" key="3">
    <source>
        <dbReference type="Proteomes" id="UP000076865"/>
    </source>
</evidence>
<feature type="transmembrane region" description="Helical" evidence="1">
    <location>
        <begin position="6"/>
        <end position="26"/>
    </location>
</feature>
<organism evidence="2 3">
    <name type="scientific">Anoxybacteroides amylolyticum</name>
    <dbReference type="NCBI Taxonomy" id="294699"/>
    <lineage>
        <taxon>Bacteria</taxon>
        <taxon>Bacillati</taxon>
        <taxon>Bacillota</taxon>
        <taxon>Bacilli</taxon>
        <taxon>Bacillales</taxon>
        <taxon>Anoxybacillaceae</taxon>
        <taxon>Anoxybacteroides</taxon>
    </lineage>
</organism>
<name>A0A160F3F9_9BACL</name>
<dbReference type="Proteomes" id="UP000076865">
    <property type="component" value="Chromosome"/>
</dbReference>
<proteinExistence type="predicted"/>
<gene>
    <name evidence="2" type="ORF">GFC30_1326</name>
</gene>
<dbReference type="OrthoDB" id="2112914at2"/>
<accession>A0A160F3F9</accession>
<dbReference type="PATRIC" id="fig|294699.3.peg.1344"/>
<dbReference type="InterPro" id="IPR011989">
    <property type="entry name" value="ARM-like"/>
</dbReference>
<evidence type="ECO:0000313" key="2">
    <source>
        <dbReference type="EMBL" id="ANB60867.1"/>
    </source>
</evidence>
<sequence>MELFYFAIGFVGLLIILTSLFVYLIVQKTIENEKRRKINEYKERYQQTIFRYLNEGREDGELSSRSSLKQQALMELLEHFSSVLESKHIQERIRQFAETHFQKRIQEQLMHRRWSVRMNALFLIEDFQMKAMINDIKRLYHSRKLTKSEEVQILKIYAIFDYRDLYERMVSPKYPLTEFAYRLLFRYMSDDMLSYAAERFSEWPSIMQYAFIDIIGIRNRSEYGPFLERLLTNESPEIRIRSLKAVAAMGYFLDVSKLELHLASPYWQERLMAIKVCGNIRANELIPQLVRLLCDEMFSVRSQAAHALLRMEKGIEVLKEVAAASDDPYARDMAQEWLERGLETWG</sequence>
<reference evidence="2 3" key="1">
    <citation type="journal article" date="2006" name="Syst. Appl. Microbiol.">
        <title>Anoxybacillus amylolyticus sp. nov., a thermophilic amylase producing bacterium isolated from Mount Rittmann (Antarctica).</title>
        <authorList>
            <person name="Poli A."/>
            <person name="Esposito E."/>
            <person name="Lama L."/>
            <person name="Orlando P."/>
            <person name="Nicolaus G."/>
            <person name="de Appolonia F."/>
            <person name="Gambacorta A."/>
            <person name="Nicolaus B."/>
        </authorList>
    </citation>
    <scope>NUCLEOTIDE SEQUENCE [LARGE SCALE GENOMIC DNA]</scope>
    <source>
        <strain evidence="2 3">DSM 15939</strain>
    </source>
</reference>
<keyword evidence="1" id="KW-0812">Transmembrane</keyword>
<dbReference type="AlphaFoldDB" id="A0A160F3F9"/>
<keyword evidence="1" id="KW-1133">Transmembrane helix</keyword>